<dbReference type="Gene3D" id="3.40.630.30">
    <property type="match status" value="1"/>
</dbReference>
<dbReference type="EMBL" id="JAUOEL010000008">
    <property type="protein sequence ID" value="MDO5976398.1"/>
    <property type="molecule type" value="Genomic_DNA"/>
</dbReference>
<dbReference type="InterPro" id="IPR000182">
    <property type="entry name" value="GNAT_dom"/>
</dbReference>
<proteinExistence type="predicted"/>
<accession>A0ABT8WTB0</accession>
<evidence type="ECO:0000313" key="3">
    <source>
        <dbReference type="Proteomes" id="UP001176806"/>
    </source>
</evidence>
<protein>
    <submittedName>
        <fullName evidence="2">GNAT family N-acetyltransferase</fullName>
    </submittedName>
</protein>
<dbReference type="CDD" id="cd04301">
    <property type="entry name" value="NAT_SF"/>
    <property type="match status" value="1"/>
</dbReference>
<gene>
    <name evidence="2" type="ORF">Q4Q40_19535</name>
</gene>
<organism evidence="2 3">
    <name type="scientific">Flavivirga jejuensis</name>
    <dbReference type="NCBI Taxonomy" id="870487"/>
    <lineage>
        <taxon>Bacteria</taxon>
        <taxon>Pseudomonadati</taxon>
        <taxon>Bacteroidota</taxon>
        <taxon>Flavobacteriia</taxon>
        <taxon>Flavobacteriales</taxon>
        <taxon>Flavobacteriaceae</taxon>
        <taxon>Flavivirga</taxon>
    </lineage>
</organism>
<dbReference type="InterPro" id="IPR016181">
    <property type="entry name" value="Acyl_CoA_acyltransferase"/>
</dbReference>
<feature type="domain" description="N-acetyltransferase" evidence="1">
    <location>
        <begin position="19"/>
        <end position="164"/>
    </location>
</feature>
<comment type="caution">
    <text evidence="2">The sequence shown here is derived from an EMBL/GenBank/DDBJ whole genome shotgun (WGS) entry which is preliminary data.</text>
</comment>
<evidence type="ECO:0000313" key="2">
    <source>
        <dbReference type="EMBL" id="MDO5976398.1"/>
    </source>
</evidence>
<name>A0ABT8WTB0_9FLAO</name>
<reference evidence="2" key="1">
    <citation type="submission" date="2023-07" db="EMBL/GenBank/DDBJ databases">
        <title>Two novel species in the genus Flavivirga.</title>
        <authorList>
            <person name="Kwon K."/>
        </authorList>
    </citation>
    <scope>NUCLEOTIDE SEQUENCE</scope>
    <source>
        <strain evidence="2">KACC 14158</strain>
    </source>
</reference>
<dbReference type="PROSITE" id="PS51186">
    <property type="entry name" value="GNAT"/>
    <property type="match status" value="1"/>
</dbReference>
<dbReference type="SUPFAM" id="SSF55729">
    <property type="entry name" value="Acyl-CoA N-acyltransferases (Nat)"/>
    <property type="match status" value="1"/>
</dbReference>
<dbReference type="Proteomes" id="UP001176806">
    <property type="component" value="Unassembled WGS sequence"/>
</dbReference>
<dbReference type="Pfam" id="PF13673">
    <property type="entry name" value="Acetyltransf_10"/>
    <property type="match status" value="1"/>
</dbReference>
<keyword evidence="3" id="KW-1185">Reference proteome</keyword>
<evidence type="ECO:0000259" key="1">
    <source>
        <dbReference type="PROSITE" id="PS51186"/>
    </source>
</evidence>
<dbReference type="RefSeq" id="WP_303303688.1">
    <property type="nucleotide sequence ID" value="NZ_BAABDA010000001.1"/>
</dbReference>
<sequence>MNKATFGKAKLSEALQISILMKTVNVQAYAIDGIRPEMATYIDKRFSPEYIESVIKSNTKRIIVSYLNNNPIGVAEIILDTTCPIKKIKTPELSKLYILERFYGKGVGYKLLKEVEKELYLEVFTENPKAVSFYERQSYQKIGKVDFPMQDNNYRNWVMTKKLN</sequence>